<dbReference type="CDD" id="cd19677">
    <property type="entry name" value="UBR-box_UBR7"/>
    <property type="match status" value="1"/>
</dbReference>
<name>A0A7D9H1T4_DEKBR</name>
<evidence type="ECO:0000313" key="8">
    <source>
        <dbReference type="EMBL" id="VUG19723.1"/>
    </source>
</evidence>
<dbReference type="PANTHER" id="PTHR13513:SF9">
    <property type="entry name" value="E3 UBIQUITIN-PROTEIN LIGASE UBR7-RELATED"/>
    <property type="match status" value="1"/>
</dbReference>
<evidence type="ECO:0000313" key="10">
    <source>
        <dbReference type="Proteomes" id="UP000568158"/>
    </source>
</evidence>
<feature type="region of interest" description="Disordered" evidence="5">
    <location>
        <begin position="171"/>
        <end position="203"/>
    </location>
</feature>
<feature type="region of interest" description="Disordered" evidence="5">
    <location>
        <begin position="1"/>
        <end position="76"/>
    </location>
</feature>
<evidence type="ECO:0000313" key="7">
    <source>
        <dbReference type="EMBL" id="KAF6012828.1"/>
    </source>
</evidence>
<keyword evidence="9" id="KW-1185">Reference proteome</keyword>
<dbReference type="Pfam" id="PF02207">
    <property type="entry name" value="zf-UBR"/>
    <property type="match status" value="1"/>
</dbReference>
<gene>
    <name evidence="8" type="ORF">DEBR0S5_10308G</name>
    <name evidence="7" type="ORF">HII12_002351</name>
</gene>
<keyword evidence="2" id="KW-0863">Zinc-finger</keyword>
<evidence type="ECO:0000256" key="3">
    <source>
        <dbReference type="ARBA" id="ARBA00022833"/>
    </source>
</evidence>
<dbReference type="GO" id="GO:0061630">
    <property type="term" value="F:ubiquitin protein ligase activity"/>
    <property type="evidence" value="ECO:0007669"/>
    <property type="project" value="InterPro"/>
</dbReference>
<feature type="compositionally biased region" description="Basic and acidic residues" evidence="5">
    <location>
        <begin position="8"/>
        <end position="18"/>
    </location>
</feature>
<feature type="domain" description="UBR-type" evidence="6">
    <location>
        <begin position="99"/>
        <end position="171"/>
    </location>
</feature>
<feature type="compositionally biased region" description="Low complexity" evidence="5">
    <location>
        <begin position="180"/>
        <end position="191"/>
    </location>
</feature>
<dbReference type="GO" id="GO:0005737">
    <property type="term" value="C:cytoplasm"/>
    <property type="evidence" value="ECO:0007669"/>
    <property type="project" value="TreeGrafter"/>
</dbReference>
<dbReference type="SMART" id="SM00396">
    <property type="entry name" value="ZnF_UBR1"/>
    <property type="match status" value="1"/>
</dbReference>
<feature type="compositionally biased region" description="Polar residues" evidence="5">
    <location>
        <begin position="63"/>
        <end position="76"/>
    </location>
</feature>
<evidence type="ECO:0000259" key="6">
    <source>
        <dbReference type="PROSITE" id="PS51157"/>
    </source>
</evidence>
<evidence type="ECO:0000256" key="2">
    <source>
        <dbReference type="ARBA" id="ARBA00022771"/>
    </source>
</evidence>
<sequence length="498" mass="56544">MDQPGQGKKAEVKKESSKPESMTESDKPESTRESSGTESMPEAGRKESIPESGKKESMPKSAQPAQSNEEASSITAQDYIHEQLSLEKEARMRMPYDPDKCTYELGPIRQEVYACLTCSERSRKPCGVCFACSIRCHSTHRLVELFTKREFSCDCGTERTAGNGKCKIRYGRHESRPSSRRSSSLLDMRPSLHQKDTSRSQKQILDVPSMSNTYNQNFRGLFCSCKKPYNPMDDSDMFQCQFGQACGEDWYHEECLMGLFPGVVSRHPTLSEAKAGENRLETLSEAGIDAESDHKTGNCVGEVLPMPEFPSLDTFETIVCWKCVQKFPEQFARLASLLHCQKVYYVPSGSLEERRRLLSGGEKHDNADCESRKRPRRSFPYTILLGKDFKSQIRRLVQENQPQNASLVKLMKEFAFMYEEDPIYKPPEDTDDESSSIFEMGMKELSKVPVEQAITGMEAYEKIKSKLTEFLKPFAEQKKVVTKDEVTRFFDAELGKGV</sequence>
<dbReference type="Proteomes" id="UP000478008">
    <property type="component" value="Unassembled WGS sequence"/>
</dbReference>
<evidence type="ECO:0000256" key="4">
    <source>
        <dbReference type="PROSITE-ProRule" id="PRU00508"/>
    </source>
</evidence>
<dbReference type="AlphaFoldDB" id="A0A7D9H1T4"/>
<evidence type="ECO:0000313" key="9">
    <source>
        <dbReference type="Proteomes" id="UP000478008"/>
    </source>
</evidence>
<proteinExistence type="predicted"/>
<keyword evidence="3" id="KW-0862">Zinc</keyword>
<feature type="zinc finger region" description="UBR-type" evidence="4">
    <location>
        <begin position="99"/>
        <end position="171"/>
    </location>
</feature>
<evidence type="ECO:0000256" key="1">
    <source>
        <dbReference type="ARBA" id="ARBA00022723"/>
    </source>
</evidence>
<organism evidence="8 9">
    <name type="scientific">Dekkera bruxellensis</name>
    <name type="common">Brettanomyces custersii</name>
    <dbReference type="NCBI Taxonomy" id="5007"/>
    <lineage>
        <taxon>Eukaryota</taxon>
        <taxon>Fungi</taxon>
        <taxon>Dikarya</taxon>
        <taxon>Ascomycota</taxon>
        <taxon>Saccharomycotina</taxon>
        <taxon>Pichiomycetes</taxon>
        <taxon>Pichiales</taxon>
        <taxon>Pichiaceae</taxon>
        <taxon>Brettanomyces</taxon>
    </lineage>
</organism>
<evidence type="ECO:0000256" key="5">
    <source>
        <dbReference type="SAM" id="MobiDB-lite"/>
    </source>
</evidence>
<dbReference type="GO" id="GO:0008270">
    <property type="term" value="F:zinc ion binding"/>
    <property type="evidence" value="ECO:0007669"/>
    <property type="project" value="UniProtKB-KW"/>
</dbReference>
<dbReference type="InterPro" id="IPR040204">
    <property type="entry name" value="UBR7"/>
</dbReference>
<dbReference type="EMBL" id="CABFWN010000005">
    <property type="protein sequence ID" value="VUG19723.1"/>
    <property type="molecule type" value="Genomic_DNA"/>
</dbReference>
<dbReference type="EMBL" id="JABCYN010000023">
    <property type="protein sequence ID" value="KAF6012828.1"/>
    <property type="molecule type" value="Genomic_DNA"/>
</dbReference>
<dbReference type="PANTHER" id="PTHR13513">
    <property type="entry name" value="E3 UBIQUITIN-PROTEIN LIGASE UBR7"/>
    <property type="match status" value="1"/>
</dbReference>
<dbReference type="PROSITE" id="PS51157">
    <property type="entry name" value="ZF_UBR"/>
    <property type="match status" value="1"/>
</dbReference>
<feature type="compositionally biased region" description="Basic and acidic residues" evidence="5">
    <location>
        <begin position="43"/>
        <end position="58"/>
    </location>
</feature>
<protein>
    <submittedName>
        <fullName evidence="8">DEBR0S5_10308g1_1</fullName>
    </submittedName>
</protein>
<reference evidence="8 9" key="1">
    <citation type="submission" date="2019-07" db="EMBL/GenBank/DDBJ databases">
        <authorList>
            <person name="Friedrich A."/>
            <person name="Schacherer J."/>
        </authorList>
    </citation>
    <scope>NUCLEOTIDE SEQUENCE [LARGE SCALE GENOMIC DNA]</scope>
</reference>
<dbReference type="InterPro" id="IPR047506">
    <property type="entry name" value="UBR7-like_UBR-box"/>
</dbReference>
<reference evidence="7 10" key="2">
    <citation type="journal article" date="2020" name="Appl. Microbiol. Biotechnol.">
        <title>Targeted gene deletion in Brettanomyces bruxellensis with an expression-free CRISPR-Cas9 system.</title>
        <authorList>
            <person name="Varela C."/>
            <person name="Bartel C."/>
            <person name="Onetto C."/>
            <person name="Borneman A."/>
        </authorList>
    </citation>
    <scope>NUCLEOTIDE SEQUENCE [LARGE SCALE GENOMIC DNA]</scope>
    <source>
        <strain evidence="7 10">AWRI1613</strain>
    </source>
</reference>
<dbReference type="Proteomes" id="UP000568158">
    <property type="component" value="Unassembled WGS sequence"/>
</dbReference>
<keyword evidence="1" id="KW-0479">Metal-binding</keyword>
<accession>A0A7D9H1T4</accession>
<dbReference type="InterPro" id="IPR003126">
    <property type="entry name" value="Znf_UBR"/>
</dbReference>